<organism evidence="2">
    <name type="scientific">freshwater metagenome</name>
    <dbReference type="NCBI Taxonomy" id="449393"/>
    <lineage>
        <taxon>unclassified sequences</taxon>
        <taxon>metagenomes</taxon>
        <taxon>ecological metagenomes</taxon>
    </lineage>
</organism>
<feature type="transmembrane region" description="Helical" evidence="1">
    <location>
        <begin position="21"/>
        <end position="38"/>
    </location>
</feature>
<evidence type="ECO:0000256" key="1">
    <source>
        <dbReference type="SAM" id="Phobius"/>
    </source>
</evidence>
<keyword evidence="1" id="KW-0812">Transmembrane</keyword>
<keyword evidence="1" id="KW-1133">Transmembrane helix</keyword>
<proteinExistence type="predicted"/>
<evidence type="ECO:0000313" key="2">
    <source>
        <dbReference type="EMBL" id="CAB4707400.1"/>
    </source>
</evidence>
<dbReference type="EMBL" id="CAEZXS010000162">
    <property type="protein sequence ID" value="CAB4707400.1"/>
    <property type="molecule type" value="Genomic_DNA"/>
</dbReference>
<name>A0A6J6Q6S9_9ZZZZ</name>
<reference evidence="2" key="1">
    <citation type="submission" date="2020-05" db="EMBL/GenBank/DDBJ databases">
        <authorList>
            <person name="Chiriac C."/>
            <person name="Salcher M."/>
            <person name="Ghai R."/>
            <person name="Kavagutti S V."/>
        </authorList>
    </citation>
    <scope>NUCLEOTIDE SEQUENCE</scope>
</reference>
<keyword evidence="1" id="KW-0472">Membrane</keyword>
<accession>A0A6J6Q6S9</accession>
<sequence>MAVKLYPEVADRRRERIARDVAVLLMLLFLIWMGRSVYQRIDSITVLATGVSSAGESVQTGFGAVAGAVESVPVIGDNLASALQSSGEATGGNVADLGAQGAESIHRAALLIGLLTFLIPAILLLGLTLPDRMRGIRQMSLAGQFLEGERSPERDRILAMRAVFNLDVDHLLEYSADPVGDLIAGRHDQLIEALFAEAGLATPTR</sequence>
<feature type="transmembrane region" description="Helical" evidence="1">
    <location>
        <begin position="108"/>
        <end position="129"/>
    </location>
</feature>
<gene>
    <name evidence="2" type="ORF">UFOPK2582_01245</name>
</gene>
<protein>
    <submittedName>
        <fullName evidence="2">Unannotated protein</fullName>
    </submittedName>
</protein>
<dbReference type="AlphaFoldDB" id="A0A6J6Q6S9"/>